<evidence type="ECO:0000313" key="1">
    <source>
        <dbReference type="EMBL" id="MBZ2166542.1"/>
    </source>
</evidence>
<dbReference type="EMBL" id="JAIOUQ010000013">
    <property type="protein sequence ID" value="MBZ2166542.1"/>
    <property type="molecule type" value="Genomic_DNA"/>
</dbReference>
<proteinExistence type="predicted"/>
<evidence type="ECO:0000313" key="2">
    <source>
        <dbReference type="Proteomes" id="UP000825933"/>
    </source>
</evidence>
<dbReference type="AlphaFoldDB" id="A0A8T5URB1"/>
<evidence type="ECO:0008006" key="3">
    <source>
        <dbReference type="Google" id="ProtNLM"/>
    </source>
</evidence>
<protein>
    <recommendedName>
        <fullName evidence="3">Pseudomurein-binding repeat-containing protein</fullName>
    </recommendedName>
</protein>
<reference evidence="2" key="1">
    <citation type="journal article" date="2022" name="Microbiol. Resour. Announc.">
        <title>Draft Genome Sequence of a Methanogenic Archaeon from West Spitsbergen Permafrost.</title>
        <authorList>
            <person name="Trubitsyn V."/>
            <person name="Rivkina E."/>
            <person name="Shcherbakova V."/>
        </authorList>
    </citation>
    <scope>NUCLEOTIDE SEQUENCE [LARGE SCALE GENOMIC DNA]</scope>
    <source>
        <strain evidence="2">VT</strain>
    </source>
</reference>
<dbReference type="InterPro" id="IPR018975">
    <property type="entry name" value="Pseudomurein-binding_repeat"/>
</dbReference>
<name>A0A8T5URB1_9EURY</name>
<comment type="caution">
    <text evidence="1">The sequence shown here is derived from an EMBL/GenBank/DDBJ whole genome shotgun (WGS) entry which is preliminary data.</text>
</comment>
<organism evidence="1 2">
    <name type="scientific">Methanobacterium spitsbergense</name>
    <dbReference type="NCBI Taxonomy" id="2874285"/>
    <lineage>
        <taxon>Archaea</taxon>
        <taxon>Methanobacteriati</taxon>
        <taxon>Methanobacteriota</taxon>
        <taxon>Methanomada group</taxon>
        <taxon>Methanobacteria</taxon>
        <taxon>Methanobacteriales</taxon>
        <taxon>Methanobacteriaceae</taxon>
        <taxon>Methanobacterium</taxon>
    </lineage>
</organism>
<gene>
    <name evidence="1" type="ORF">K8N75_10890</name>
</gene>
<dbReference type="Pfam" id="PF09373">
    <property type="entry name" value="PMBR"/>
    <property type="match status" value="1"/>
</dbReference>
<dbReference type="Proteomes" id="UP000825933">
    <property type="component" value="Unassembled WGS sequence"/>
</dbReference>
<sequence>MGYINKRKFFTILSLLLLMLVLSMTSISAASLNSSNISVKIYSTSVATHTSSSNTKSVAVTAPTISLSLTQINEGLSRVKTFYNSYHRLPNYITFGTSKLTMAQFQQNITSKGQLVGGLSLIQINDGIPRIQTFYNTNHRLPNYVTYGTTNIPISKFKLIMAINGSIINLNRLLAFKPIYITSDNIRNVKIDNERVTNIINGLNALGLKAYNMGLGPNYHIEVLQSSQVPKNALIIDIYGGADAGVLYEMGTAWYKSIKGTRSVFTVFWPPSKVITGLDFLERAHDDNYSPPSFTGLTHPDQYLQQNGYRYMYSDVISTIVNSIFYEATH</sequence>
<accession>A0A8T5URB1</accession>
<keyword evidence="2" id="KW-1185">Reference proteome</keyword>
<dbReference type="RefSeq" id="WP_223792090.1">
    <property type="nucleotide sequence ID" value="NZ_JAIOUQ010000013.1"/>
</dbReference>